<feature type="region of interest" description="Disordered" evidence="1">
    <location>
        <begin position="208"/>
        <end position="232"/>
    </location>
</feature>
<gene>
    <name evidence="2" type="ORF">B0J11DRAFT_503785</name>
</gene>
<feature type="compositionally biased region" description="Low complexity" evidence="1">
    <location>
        <begin position="282"/>
        <end position="295"/>
    </location>
</feature>
<dbReference type="AlphaFoldDB" id="A0A9P9IRK9"/>
<accession>A0A9P9IRK9</accession>
<sequence length="552" mass="60313">MENNLHSDSSSDKSMFNPQARAFNPFATSFKPVTNKTVIAPLSPTNSIVQPIIPAATEDWPSLPPPGQLQKPRGKLRAKHSDTPATLTELIAPANLRIQSKVDLPVASTLEVVSPQFHRTTRIVKGLEAHPMVQDRGPTPTNNNYNGNGIKHRGQFNMPANYAGPTTQANIFGGLVDAHSNALTGTFGVNQASWNMRPPQFNPTAGQFQPGPMSRPPSSIWRGSASGASDRTVTPSYHFHQNQPYHGHHGVMAPHPAALPPHMQRPATMSPFAPNQPVNGRPFQHQPGPHNPQGPSYGGVYPQQDYNHMNMHSGRRSVRPKKIRPVRRYVSRARRTDQGPEPSGADIYPDDSAFMQENQNDNGNFQTDENAFPPLPFPPPKQSDVQPELQSNFNNPFRKPTPGNLGLVPSFNGLPTFLHNSFTTAVSAEDRAPEPVDNIQATPIRIRPRAPSVGSPIVIEDDKSEFTTTPTGKSPTFLPSIKRPPPGLNRPALTPMPSRQALATDQLDGSRYGLRAGGLGLHRLGDVWMPSASIGDAFEQVRHLWDDVKVDA</sequence>
<reference evidence="2" key="1">
    <citation type="journal article" date="2021" name="Nat. Commun.">
        <title>Genetic determinants of endophytism in the Arabidopsis root mycobiome.</title>
        <authorList>
            <person name="Mesny F."/>
            <person name="Miyauchi S."/>
            <person name="Thiergart T."/>
            <person name="Pickel B."/>
            <person name="Atanasova L."/>
            <person name="Karlsson M."/>
            <person name="Huettel B."/>
            <person name="Barry K.W."/>
            <person name="Haridas S."/>
            <person name="Chen C."/>
            <person name="Bauer D."/>
            <person name="Andreopoulos W."/>
            <person name="Pangilinan J."/>
            <person name="LaButti K."/>
            <person name="Riley R."/>
            <person name="Lipzen A."/>
            <person name="Clum A."/>
            <person name="Drula E."/>
            <person name="Henrissat B."/>
            <person name="Kohler A."/>
            <person name="Grigoriev I.V."/>
            <person name="Martin F.M."/>
            <person name="Hacquard S."/>
        </authorList>
    </citation>
    <scope>NUCLEOTIDE SEQUENCE</scope>
    <source>
        <strain evidence="2">MPI-CAGE-CH-0243</strain>
    </source>
</reference>
<organism evidence="2 3">
    <name type="scientific">Dendryphion nanum</name>
    <dbReference type="NCBI Taxonomy" id="256645"/>
    <lineage>
        <taxon>Eukaryota</taxon>
        <taxon>Fungi</taxon>
        <taxon>Dikarya</taxon>
        <taxon>Ascomycota</taxon>
        <taxon>Pezizomycotina</taxon>
        <taxon>Dothideomycetes</taxon>
        <taxon>Pleosporomycetidae</taxon>
        <taxon>Pleosporales</taxon>
        <taxon>Torulaceae</taxon>
        <taxon>Dendryphion</taxon>
    </lineage>
</organism>
<feature type="region of interest" description="Disordered" evidence="1">
    <location>
        <begin position="267"/>
        <end position="303"/>
    </location>
</feature>
<dbReference type="EMBL" id="JAGMWT010000003">
    <property type="protein sequence ID" value="KAH7132618.1"/>
    <property type="molecule type" value="Genomic_DNA"/>
</dbReference>
<evidence type="ECO:0000313" key="3">
    <source>
        <dbReference type="Proteomes" id="UP000700596"/>
    </source>
</evidence>
<feature type="region of interest" description="Disordered" evidence="1">
    <location>
        <begin position="332"/>
        <end position="363"/>
    </location>
</feature>
<evidence type="ECO:0000313" key="2">
    <source>
        <dbReference type="EMBL" id="KAH7132618.1"/>
    </source>
</evidence>
<name>A0A9P9IRK9_9PLEO</name>
<comment type="caution">
    <text evidence="2">The sequence shown here is derived from an EMBL/GenBank/DDBJ whole genome shotgun (WGS) entry which is preliminary data.</text>
</comment>
<proteinExistence type="predicted"/>
<evidence type="ECO:0000256" key="1">
    <source>
        <dbReference type="SAM" id="MobiDB-lite"/>
    </source>
</evidence>
<keyword evidence="3" id="KW-1185">Reference proteome</keyword>
<protein>
    <submittedName>
        <fullName evidence="2">Uncharacterized protein</fullName>
    </submittedName>
</protein>
<dbReference type="Proteomes" id="UP000700596">
    <property type="component" value="Unassembled WGS sequence"/>
</dbReference>
<feature type="region of interest" description="Disordered" evidence="1">
    <location>
        <begin position="463"/>
        <end position="495"/>
    </location>
</feature>